<dbReference type="InterPro" id="IPR057899">
    <property type="entry name" value="Gp53"/>
</dbReference>
<accession>A0A8J3FUP7</accession>
<reference evidence="1" key="2">
    <citation type="submission" date="2020-09" db="EMBL/GenBank/DDBJ databases">
        <authorList>
            <person name="Sun Q."/>
            <person name="Zhou Y."/>
        </authorList>
    </citation>
    <scope>NUCLEOTIDE SEQUENCE</scope>
    <source>
        <strain evidence="1">CGMCC 4.5737</strain>
    </source>
</reference>
<evidence type="ECO:0000313" key="1">
    <source>
        <dbReference type="EMBL" id="GGM45154.1"/>
    </source>
</evidence>
<dbReference type="AlphaFoldDB" id="A0A8J3FUP7"/>
<dbReference type="RefSeq" id="WP_189055270.1">
    <property type="nucleotide sequence ID" value="NZ_BMMK01000004.1"/>
</dbReference>
<evidence type="ECO:0000313" key="2">
    <source>
        <dbReference type="Proteomes" id="UP000637578"/>
    </source>
</evidence>
<name>A0A8J3FUP7_9PSEU</name>
<dbReference type="EMBL" id="BMMK01000004">
    <property type="protein sequence ID" value="GGM45154.1"/>
    <property type="molecule type" value="Genomic_DNA"/>
</dbReference>
<gene>
    <name evidence="1" type="ORF">GCM10012275_15260</name>
</gene>
<proteinExistence type="predicted"/>
<dbReference type="Pfam" id="PF25684">
    <property type="entry name" value="Mycobacteriophage_Gp53"/>
    <property type="match status" value="1"/>
</dbReference>
<reference evidence="1" key="1">
    <citation type="journal article" date="2014" name="Int. J. Syst. Evol. Microbiol.">
        <title>Complete genome sequence of Corynebacterium casei LMG S-19264T (=DSM 44701T), isolated from a smear-ripened cheese.</title>
        <authorList>
            <consortium name="US DOE Joint Genome Institute (JGI-PGF)"/>
            <person name="Walter F."/>
            <person name="Albersmeier A."/>
            <person name="Kalinowski J."/>
            <person name="Ruckert C."/>
        </authorList>
    </citation>
    <scope>NUCLEOTIDE SEQUENCE</scope>
    <source>
        <strain evidence="1">CGMCC 4.5737</strain>
    </source>
</reference>
<protein>
    <submittedName>
        <fullName evidence="1">Uncharacterized protein</fullName>
    </submittedName>
</protein>
<sequence length="198" mass="22160">MGTVDAGLIYGDVRRAARDVATAWPGVIEADDAEQEIWAKLMESRDYVRQVTDMDPPDRYNALRRIGTQVAAQYREDYARFSGQVHYGTEEVKALLEGGALTRGHTDTATERLDLGEGLELLRKRNQGYADALVEAYLLGTYPLVTGAGRKRLSRARLALTQAMNNVHRNRRTAYQDGPGTREVLSNDTARYVTSRPR</sequence>
<organism evidence="1 2">
    <name type="scientific">Longimycelium tulufanense</name>
    <dbReference type="NCBI Taxonomy" id="907463"/>
    <lineage>
        <taxon>Bacteria</taxon>
        <taxon>Bacillati</taxon>
        <taxon>Actinomycetota</taxon>
        <taxon>Actinomycetes</taxon>
        <taxon>Pseudonocardiales</taxon>
        <taxon>Pseudonocardiaceae</taxon>
        <taxon>Longimycelium</taxon>
    </lineage>
</organism>
<keyword evidence="2" id="KW-1185">Reference proteome</keyword>
<dbReference type="Proteomes" id="UP000637578">
    <property type="component" value="Unassembled WGS sequence"/>
</dbReference>
<comment type="caution">
    <text evidence="1">The sequence shown here is derived from an EMBL/GenBank/DDBJ whole genome shotgun (WGS) entry which is preliminary data.</text>
</comment>